<dbReference type="EMBL" id="JABFAC010000003">
    <property type="protein sequence ID" value="MBA0608923.1"/>
    <property type="molecule type" value="Genomic_DNA"/>
</dbReference>
<protein>
    <submittedName>
        <fullName evidence="2">Uncharacterized protein</fullName>
    </submittedName>
</protein>
<keyword evidence="3" id="KW-1185">Reference proteome</keyword>
<sequence>MSLGDKKFENDVTTAEISRIRFQNGEFLKKRDRVNPLRGNKQNYGSSGKGLHNLSEMGQDNVVGAEALEFEASNLDQAEYVGLAPSAELMDMCKLKIL</sequence>
<accession>A0A7J8R5R0</accession>
<organism evidence="2 3">
    <name type="scientific">Gossypium davidsonii</name>
    <name type="common">Davidson's cotton</name>
    <name type="synonym">Gossypium klotzschianum subsp. davidsonii</name>
    <dbReference type="NCBI Taxonomy" id="34287"/>
    <lineage>
        <taxon>Eukaryota</taxon>
        <taxon>Viridiplantae</taxon>
        <taxon>Streptophyta</taxon>
        <taxon>Embryophyta</taxon>
        <taxon>Tracheophyta</taxon>
        <taxon>Spermatophyta</taxon>
        <taxon>Magnoliopsida</taxon>
        <taxon>eudicotyledons</taxon>
        <taxon>Gunneridae</taxon>
        <taxon>Pentapetalae</taxon>
        <taxon>rosids</taxon>
        <taxon>malvids</taxon>
        <taxon>Malvales</taxon>
        <taxon>Malvaceae</taxon>
        <taxon>Malvoideae</taxon>
        <taxon>Gossypium</taxon>
    </lineage>
</organism>
<feature type="region of interest" description="Disordered" evidence="1">
    <location>
        <begin position="36"/>
        <end position="55"/>
    </location>
</feature>
<reference evidence="2 3" key="1">
    <citation type="journal article" date="2019" name="Genome Biol. Evol.">
        <title>Insights into the evolution of the New World diploid cottons (Gossypium, subgenus Houzingenia) based on genome sequencing.</title>
        <authorList>
            <person name="Grover C.E."/>
            <person name="Arick M.A. 2nd"/>
            <person name="Thrash A."/>
            <person name="Conover J.L."/>
            <person name="Sanders W.S."/>
            <person name="Peterson D.G."/>
            <person name="Frelichowski J.E."/>
            <person name="Scheffler J.A."/>
            <person name="Scheffler B.E."/>
            <person name="Wendel J.F."/>
        </authorList>
    </citation>
    <scope>NUCLEOTIDE SEQUENCE [LARGE SCALE GENOMIC DNA]</scope>
    <source>
        <strain evidence="2">27</strain>
        <tissue evidence="2">Leaf</tissue>
    </source>
</reference>
<dbReference type="Proteomes" id="UP000593561">
    <property type="component" value="Unassembled WGS sequence"/>
</dbReference>
<evidence type="ECO:0000313" key="2">
    <source>
        <dbReference type="EMBL" id="MBA0608923.1"/>
    </source>
</evidence>
<proteinExistence type="predicted"/>
<name>A0A7J8R5R0_GOSDV</name>
<dbReference type="AlphaFoldDB" id="A0A7J8R5R0"/>
<gene>
    <name evidence="2" type="ORF">Godav_021080</name>
</gene>
<comment type="caution">
    <text evidence="2">The sequence shown here is derived from an EMBL/GenBank/DDBJ whole genome shotgun (WGS) entry which is preliminary data.</text>
</comment>
<evidence type="ECO:0000313" key="3">
    <source>
        <dbReference type="Proteomes" id="UP000593561"/>
    </source>
</evidence>
<evidence type="ECO:0000256" key="1">
    <source>
        <dbReference type="SAM" id="MobiDB-lite"/>
    </source>
</evidence>